<feature type="signal peptide" evidence="3">
    <location>
        <begin position="1"/>
        <end position="23"/>
    </location>
</feature>
<dbReference type="Pfam" id="PF25597">
    <property type="entry name" value="SH3_retrovirus"/>
    <property type="match status" value="1"/>
</dbReference>
<evidence type="ECO:0000259" key="6">
    <source>
        <dbReference type="Pfam" id="PF13976"/>
    </source>
</evidence>
<dbReference type="Gene3D" id="3.80.10.10">
    <property type="entry name" value="Ribonuclease Inhibitor"/>
    <property type="match status" value="1"/>
</dbReference>
<dbReference type="Pfam" id="PF22936">
    <property type="entry name" value="Pol_BBD"/>
    <property type="match status" value="1"/>
</dbReference>
<dbReference type="Gene3D" id="3.30.420.10">
    <property type="entry name" value="Ribonuclease H-like superfamily/Ribonuclease H"/>
    <property type="match status" value="1"/>
</dbReference>
<dbReference type="InterPro" id="IPR054722">
    <property type="entry name" value="PolX-like_BBD"/>
</dbReference>
<feature type="domain" description="Reverse transcriptase Ty1/copia-type" evidence="5">
    <location>
        <begin position="1106"/>
        <end position="1340"/>
    </location>
</feature>
<feature type="domain" description="Retrovirus-related Pol polyprotein from transposon TNT 1-94-like beta-barrel" evidence="8">
    <location>
        <begin position="557"/>
        <end position="630"/>
    </location>
</feature>
<dbReference type="PANTHER" id="PTHR11439">
    <property type="entry name" value="GAG-POL-RELATED RETROTRANSPOSON"/>
    <property type="match status" value="1"/>
</dbReference>
<feature type="compositionally biased region" description="Polar residues" evidence="2">
    <location>
        <begin position="423"/>
        <end position="434"/>
    </location>
</feature>
<dbReference type="InterPro" id="IPR032675">
    <property type="entry name" value="LRR_dom_sf"/>
</dbReference>
<dbReference type="InterPro" id="IPR012337">
    <property type="entry name" value="RNaseH-like_sf"/>
</dbReference>
<dbReference type="Pfam" id="PF07727">
    <property type="entry name" value="RVT_2"/>
    <property type="match status" value="1"/>
</dbReference>
<dbReference type="SUPFAM" id="SSF52058">
    <property type="entry name" value="L domain-like"/>
    <property type="match status" value="1"/>
</dbReference>
<dbReference type="GO" id="GO:0015074">
    <property type="term" value="P:DNA integration"/>
    <property type="evidence" value="ECO:0007669"/>
    <property type="project" value="InterPro"/>
</dbReference>
<keyword evidence="1" id="KW-0378">Hydrolase</keyword>
<feature type="domain" description="Retrotransposon Copia-like N-terminal" evidence="7">
    <location>
        <begin position="215"/>
        <end position="262"/>
    </location>
</feature>
<dbReference type="InterPro" id="IPR029472">
    <property type="entry name" value="Copia-like_N"/>
</dbReference>
<accession>A0AAQ3NH20</accession>
<dbReference type="Pfam" id="PF14244">
    <property type="entry name" value="Retrotran_gag_3"/>
    <property type="match status" value="1"/>
</dbReference>
<proteinExistence type="predicted"/>
<feature type="domain" description="Integrase catalytic" evidence="4">
    <location>
        <begin position="748"/>
        <end position="838"/>
    </location>
</feature>
<organism evidence="10 11">
    <name type="scientific">Vigna mungo</name>
    <name type="common">Black gram</name>
    <name type="synonym">Phaseolus mungo</name>
    <dbReference type="NCBI Taxonomy" id="3915"/>
    <lineage>
        <taxon>Eukaryota</taxon>
        <taxon>Viridiplantae</taxon>
        <taxon>Streptophyta</taxon>
        <taxon>Embryophyta</taxon>
        <taxon>Tracheophyta</taxon>
        <taxon>Spermatophyta</taxon>
        <taxon>Magnoliopsida</taxon>
        <taxon>eudicotyledons</taxon>
        <taxon>Gunneridae</taxon>
        <taxon>Pentapetalae</taxon>
        <taxon>rosids</taxon>
        <taxon>fabids</taxon>
        <taxon>Fabales</taxon>
        <taxon>Fabaceae</taxon>
        <taxon>Papilionoideae</taxon>
        <taxon>50 kb inversion clade</taxon>
        <taxon>NPAAA clade</taxon>
        <taxon>indigoferoid/millettioid clade</taxon>
        <taxon>Phaseoleae</taxon>
        <taxon>Vigna</taxon>
    </lineage>
</organism>
<dbReference type="CDD" id="cd09272">
    <property type="entry name" value="RNase_HI_RT_Ty1"/>
    <property type="match status" value="1"/>
</dbReference>
<dbReference type="InterPro" id="IPR013103">
    <property type="entry name" value="RVT_2"/>
</dbReference>
<evidence type="ECO:0000259" key="5">
    <source>
        <dbReference type="Pfam" id="PF07727"/>
    </source>
</evidence>
<feature type="domain" description="Retroviral polymerase SH3-like" evidence="9">
    <location>
        <begin position="897"/>
        <end position="959"/>
    </location>
</feature>
<feature type="region of interest" description="Disordered" evidence="2">
    <location>
        <begin position="423"/>
        <end position="453"/>
    </location>
</feature>
<evidence type="ECO:0000256" key="2">
    <source>
        <dbReference type="SAM" id="MobiDB-lite"/>
    </source>
</evidence>
<dbReference type="GO" id="GO:0004190">
    <property type="term" value="F:aspartic-type endopeptidase activity"/>
    <property type="evidence" value="ECO:0007669"/>
    <property type="project" value="UniProtKB-KW"/>
</dbReference>
<name>A0AAQ3NH20_VIGMU</name>
<keyword evidence="1" id="KW-0645">Protease</keyword>
<reference evidence="10 11" key="1">
    <citation type="journal article" date="2023" name="Life. Sci Alliance">
        <title>Evolutionary insights into 3D genome organization and epigenetic landscape of Vigna mungo.</title>
        <authorList>
            <person name="Junaid A."/>
            <person name="Singh B."/>
            <person name="Bhatia S."/>
        </authorList>
    </citation>
    <scope>NUCLEOTIDE SEQUENCE [LARGE SCALE GENOMIC DNA]</scope>
    <source>
        <strain evidence="10">Urdbean</strain>
    </source>
</reference>
<dbReference type="SUPFAM" id="SSF56672">
    <property type="entry name" value="DNA/RNA polymerases"/>
    <property type="match status" value="1"/>
</dbReference>
<evidence type="ECO:0000259" key="9">
    <source>
        <dbReference type="Pfam" id="PF25597"/>
    </source>
</evidence>
<feature type="compositionally biased region" description="Basic and acidic residues" evidence="2">
    <location>
        <begin position="990"/>
        <end position="1005"/>
    </location>
</feature>
<dbReference type="SUPFAM" id="SSF53098">
    <property type="entry name" value="Ribonuclease H-like"/>
    <property type="match status" value="1"/>
</dbReference>
<feature type="chain" id="PRO_5042948432" description="Polyprotein" evidence="3">
    <location>
        <begin position="24"/>
        <end position="1553"/>
    </location>
</feature>
<keyword evidence="11" id="KW-1185">Reference proteome</keyword>
<dbReference type="InterPro" id="IPR025724">
    <property type="entry name" value="GAG-pre-integrase_dom"/>
</dbReference>
<dbReference type="InterPro" id="IPR001584">
    <property type="entry name" value="Integrase_cat-core"/>
</dbReference>
<evidence type="ECO:0000313" key="11">
    <source>
        <dbReference type="Proteomes" id="UP001374535"/>
    </source>
</evidence>
<dbReference type="PANTHER" id="PTHR11439:SF498">
    <property type="entry name" value="DNAK FAMILY PROTEIN"/>
    <property type="match status" value="1"/>
</dbReference>
<evidence type="ECO:0000259" key="4">
    <source>
        <dbReference type="Pfam" id="PF00665"/>
    </source>
</evidence>
<protein>
    <recommendedName>
        <fullName evidence="12">Polyprotein</fullName>
    </recommendedName>
</protein>
<dbReference type="EMBL" id="CP144695">
    <property type="protein sequence ID" value="WVZ08815.1"/>
    <property type="molecule type" value="Genomic_DNA"/>
</dbReference>
<gene>
    <name evidence="10" type="ORF">V8G54_022161</name>
</gene>
<evidence type="ECO:0008006" key="12">
    <source>
        <dbReference type="Google" id="ProtNLM"/>
    </source>
</evidence>
<keyword evidence="1" id="KW-0064">Aspartyl protease</keyword>
<evidence type="ECO:0000256" key="1">
    <source>
        <dbReference type="ARBA" id="ARBA00022750"/>
    </source>
</evidence>
<dbReference type="InterPro" id="IPR043502">
    <property type="entry name" value="DNA/RNA_pol_sf"/>
</dbReference>
<dbReference type="Pfam" id="PF00665">
    <property type="entry name" value="rve"/>
    <property type="match status" value="1"/>
</dbReference>
<dbReference type="Proteomes" id="UP001374535">
    <property type="component" value="Chromosome 6"/>
</dbReference>
<feature type="domain" description="GAG-pre-integrase" evidence="6">
    <location>
        <begin position="662"/>
        <end position="730"/>
    </location>
</feature>
<dbReference type="GO" id="GO:0003676">
    <property type="term" value="F:nucleic acid binding"/>
    <property type="evidence" value="ECO:0007669"/>
    <property type="project" value="InterPro"/>
</dbReference>
<feature type="region of interest" description="Disordered" evidence="2">
    <location>
        <begin position="959"/>
        <end position="1020"/>
    </location>
</feature>
<evidence type="ECO:0000259" key="8">
    <source>
        <dbReference type="Pfam" id="PF22936"/>
    </source>
</evidence>
<evidence type="ECO:0000313" key="10">
    <source>
        <dbReference type="EMBL" id="WVZ08815.1"/>
    </source>
</evidence>
<keyword evidence="3" id="KW-0732">Signal</keyword>
<dbReference type="InterPro" id="IPR036397">
    <property type="entry name" value="RNaseH_sf"/>
</dbReference>
<sequence length="1553" mass="177904">MKKISVFAFWWILVLLGVLCCEGCWKHEKEALVNINSVYFEKNLPWADTTDCCKWDRVECNSTTGRVLKLDLTWDAYHGFWTLNYSHFLVFEDMRILKLSGNGISSCVETQALGLNNLEVLDLSRTFGTDDILSCVPESSSLKNILQAKLLFSASRLRYFALSHQLSDKTRLLEKTQTLGLELGRSKSFMFLILFKMTEEKPNPANNPTSLYYLHPRENPGLTLIFQILNETNYSSWSRSMRRALLSKNKVKFIDVSIKKPKRTEELFDSWERCNMMALSWIIRTLSPQIAESVIYVEEAKELWDELRERFSKGDYFKISDLLQDIHSIKQGEMSVNQFFTELKILWEELESLRPIPNCTCTVPCSCELSKISLKYREIEHIICFLKGLNDSYNTQERQERSGISHTQFAETTKVLATVNNKSNNWKGDQTWKNQGRGSGQGRGRGKNPNHGKQCSYCNKMNHTMDECYSKHGYPPWYKKTDGNSEVRGGWNSANVCQNISGLETDQKNSTSAALSSLTPEQMQKLLKMIEEADQPSHIINQMQSNNKEDDSGTLSWIIDTGATDHVTHEKESFVTFYKIKPITVRLPNNTIITANYAGTVQFSKDFVLFNVLYIPDFSFNLISVQSLTKDLNCSLTFSSRDCQIRENSTLKMIGGASSHKGLYYLQDFPCPDQNFVFKSVFSFKHVDINLWHYRLGHPGHKIVKQICELFPYVQINADTVCDVCHCAKQHKLPFPTNVSLSVEFFDLIHCDIWGPLSISSVHGHKYFLTIVDDYSQHTWIFLMNNKGQTRSLLQNFVIKIKNQFGKMIKTLRSHNGPEFNCANFYDSYGINHQTSCVETLEQNSVSNLPNAYLSYAASHAVYLINRLPSPILNGKTPHDLIYGAPPTYLSLKTFGCLCFASTLEGGRNKHEPRARKCVFLGYKSGVKGYTVLDIHTRELFVSRNVVFYEDIFPWKNQQNSTEDDNRESDKMTFLSDPIHSSVTGNGEGIVDRETEQNIDVHGDVEDLSSGSGEDPGPRRFDRVRNHPGYLDDYIHQVNQSLTLNNNLKTPYPISDLLSCESLTEKHLRYTMVVAVNSEPRSYKEAKDVYEWADAMQKEIKALEENNTWSMTELPPGKTAIGCRWVYKIKYRADGVVERHKARLEGIDFLDTFSPVAKLTTIRLLIALAASKNWFLHQLDVDNAFLHGDLNEEAYMEPPPELTNYKRGQVCRLTKFLYGLKQASRQWFEKLSTFLISVNYVQSKSDHSLFVKETGTSFTALLVCVDDVILAGNSMEEINHIKNLLHNKFRIKNLGELKYFLGLEVARSRKGIHLSQRKYALDILKETGMLGCKPCTTPFLSDMSSIYKQESYLADPSSYRRLIGKLLYLSNTRPDLCFSINLLSQFMQSPTGFHFWAVQHVLRYIKSKPSKGLFFPAGSPIHIKAFSDSDWATTVSRSSTEAEFRALAATTCEIQWLNYLLDDLQVKQVGTPALYCDNKSARHIAHNQSFHERTKHIELDCHVVREKIQANALRLLPVRSDQQLADIFTKFPHRVRFHYIVPKLELMTIHHPA</sequence>
<dbReference type="InterPro" id="IPR057670">
    <property type="entry name" value="SH3_retrovirus"/>
</dbReference>
<evidence type="ECO:0000256" key="3">
    <source>
        <dbReference type="SAM" id="SignalP"/>
    </source>
</evidence>
<dbReference type="Pfam" id="PF13976">
    <property type="entry name" value="gag_pre-integrs"/>
    <property type="match status" value="1"/>
</dbReference>
<evidence type="ECO:0000259" key="7">
    <source>
        <dbReference type="Pfam" id="PF14244"/>
    </source>
</evidence>